<feature type="transmembrane region" description="Helical" evidence="6">
    <location>
        <begin position="306"/>
        <end position="324"/>
    </location>
</feature>
<evidence type="ECO:0000313" key="8">
    <source>
        <dbReference type="Proteomes" id="UP000030700"/>
    </source>
</evidence>
<feature type="transmembrane region" description="Helical" evidence="6">
    <location>
        <begin position="279"/>
        <end position="300"/>
    </location>
</feature>
<dbReference type="PANTHER" id="PTHR32196:SF72">
    <property type="entry name" value="RIBOSE IMPORT PERMEASE PROTEIN RBSC"/>
    <property type="match status" value="1"/>
</dbReference>
<evidence type="ECO:0000256" key="1">
    <source>
        <dbReference type="ARBA" id="ARBA00004651"/>
    </source>
</evidence>
<name>A0A081BSQ0_9BACT</name>
<evidence type="ECO:0000256" key="2">
    <source>
        <dbReference type="ARBA" id="ARBA00022475"/>
    </source>
</evidence>
<protein>
    <submittedName>
        <fullName evidence="7">Monosaccharide-transporting ATPase</fullName>
    </submittedName>
</protein>
<feature type="transmembrane region" description="Helical" evidence="6">
    <location>
        <begin position="24"/>
        <end position="44"/>
    </location>
</feature>
<dbReference type="AlphaFoldDB" id="A0A081BSQ0"/>
<feature type="transmembrane region" description="Helical" evidence="6">
    <location>
        <begin position="169"/>
        <end position="192"/>
    </location>
</feature>
<feature type="transmembrane region" description="Helical" evidence="6">
    <location>
        <begin position="56"/>
        <end position="80"/>
    </location>
</feature>
<keyword evidence="5 6" id="KW-0472">Membrane</keyword>
<dbReference type="HOGENOM" id="CLU_028880_0_1_0"/>
<organism evidence="7">
    <name type="scientific">Candidatus Moduliflexus flocculans</name>
    <dbReference type="NCBI Taxonomy" id="1499966"/>
    <lineage>
        <taxon>Bacteria</taxon>
        <taxon>Candidatus Moduliflexota</taxon>
        <taxon>Candidatus Moduliflexia</taxon>
        <taxon>Candidatus Moduliflexales</taxon>
        <taxon>Candidatus Moduliflexaceae</taxon>
    </lineage>
</organism>
<feature type="transmembrane region" description="Helical" evidence="6">
    <location>
        <begin position="224"/>
        <end position="247"/>
    </location>
</feature>
<dbReference type="Pfam" id="PF02653">
    <property type="entry name" value="BPD_transp_2"/>
    <property type="match status" value="1"/>
</dbReference>
<sequence length="336" mass="35544">MATQPQASSQHKAFLFFASHRESGILAVIILLSLLITVRAPVFLSLKNIGDIGMDISALIIVAIAQTMVIITGGIDLSVASNLALCAMSVGVVQRTYPGTPVFLLVLLGIAIGTLLGMMNATLITAGKVPPIIATLGTMSMIRGSIFLVSKGSWVASTDVPQRFRDLAWLKIANIPMLILWAVIAALLFAYFMKYTRTGRQIYAIGSNLKAANVAGFDVERTRFVVYALAGALAGFAGMLWMARFAVVQNNTALGFELQTVASAVVGGTSIYGGSGTILGTILGALFIGILANGLTLVHISEFWQMAVQGLVILGAVVINAMIARRLQAVMSLRKV</sequence>
<dbReference type="GO" id="GO:0022857">
    <property type="term" value="F:transmembrane transporter activity"/>
    <property type="evidence" value="ECO:0007669"/>
    <property type="project" value="InterPro"/>
</dbReference>
<dbReference type="CDD" id="cd06579">
    <property type="entry name" value="TM_PBP1_transp_AraH_like"/>
    <property type="match status" value="1"/>
</dbReference>
<reference evidence="7" key="1">
    <citation type="journal article" date="2015" name="PeerJ">
        <title>First genomic representation of candidate bacterial phylum KSB3 points to enhanced environmental sensing as a trigger of wastewater bulking.</title>
        <authorList>
            <person name="Sekiguchi Y."/>
            <person name="Ohashi A."/>
            <person name="Parks D.H."/>
            <person name="Yamauchi T."/>
            <person name="Tyson G.W."/>
            <person name="Hugenholtz P."/>
        </authorList>
    </citation>
    <scope>NUCLEOTIDE SEQUENCE [LARGE SCALE GENOMIC DNA]</scope>
</reference>
<feature type="transmembrane region" description="Helical" evidence="6">
    <location>
        <begin position="100"/>
        <end position="119"/>
    </location>
</feature>
<evidence type="ECO:0000256" key="4">
    <source>
        <dbReference type="ARBA" id="ARBA00022989"/>
    </source>
</evidence>
<keyword evidence="3 6" id="KW-0812">Transmembrane</keyword>
<dbReference type="STRING" id="1499966.U14_05716"/>
<evidence type="ECO:0000256" key="5">
    <source>
        <dbReference type="ARBA" id="ARBA00023136"/>
    </source>
</evidence>
<keyword evidence="8" id="KW-1185">Reference proteome</keyword>
<proteinExistence type="predicted"/>
<keyword evidence="4 6" id="KW-1133">Transmembrane helix</keyword>
<dbReference type="InterPro" id="IPR001851">
    <property type="entry name" value="ABC_transp_permease"/>
</dbReference>
<comment type="subcellular location">
    <subcellularLocation>
        <location evidence="1">Cell membrane</location>
        <topology evidence="1">Multi-pass membrane protein</topology>
    </subcellularLocation>
</comment>
<dbReference type="Proteomes" id="UP000030700">
    <property type="component" value="Unassembled WGS sequence"/>
</dbReference>
<dbReference type="GO" id="GO:0005886">
    <property type="term" value="C:plasma membrane"/>
    <property type="evidence" value="ECO:0007669"/>
    <property type="project" value="UniProtKB-SubCell"/>
</dbReference>
<evidence type="ECO:0000256" key="3">
    <source>
        <dbReference type="ARBA" id="ARBA00022692"/>
    </source>
</evidence>
<accession>A0A081BSQ0</accession>
<evidence type="ECO:0000313" key="7">
    <source>
        <dbReference type="EMBL" id="GAK54431.1"/>
    </source>
</evidence>
<feature type="transmembrane region" description="Helical" evidence="6">
    <location>
        <begin position="131"/>
        <end position="149"/>
    </location>
</feature>
<gene>
    <name evidence="7" type="ORF">U14_05716</name>
</gene>
<evidence type="ECO:0000256" key="6">
    <source>
        <dbReference type="SAM" id="Phobius"/>
    </source>
</evidence>
<dbReference type="PANTHER" id="PTHR32196">
    <property type="entry name" value="ABC TRANSPORTER PERMEASE PROTEIN YPHD-RELATED-RELATED"/>
    <property type="match status" value="1"/>
</dbReference>
<keyword evidence="2" id="KW-1003">Cell membrane</keyword>
<dbReference type="EMBL" id="DF820461">
    <property type="protein sequence ID" value="GAK54431.1"/>
    <property type="molecule type" value="Genomic_DNA"/>
</dbReference>